<evidence type="ECO:0000313" key="2">
    <source>
        <dbReference type="EMBL" id="GAI57356.1"/>
    </source>
</evidence>
<sequence>GRRDEVILATKGSWRDKASVRDTIERSLARLQTKRIDIWQMHNIRDPDTFERVVVPGGSIEAAQEALDSGKILHLGFSTHNLEVAKMGVESGLFETVQFPFNFIAREAADKLIPLAKEHDVGFIGMKPFAGGNIRNAKLAINYVLQYENVVPDPGIEKVEEIEEIVDIVKGSHELTSSDWVRMDARMDAIRDELGNRFCRQCMYCMPCPQGVEIWLLTYIKNMFRLWPRERLVTGW</sequence>
<accession>X1QRC4</accession>
<dbReference type="PANTHER" id="PTHR43312:SF1">
    <property type="entry name" value="NADP-DEPENDENT OXIDOREDUCTASE DOMAIN-CONTAINING PROTEIN"/>
    <property type="match status" value="1"/>
</dbReference>
<feature type="non-terminal residue" evidence="2">
    <location>
        <position position="1"/>
    </location>
</feature>
<comment type="caution">
    <text evidence="2">The sequence shown here is derived from an EMBL/GenBank/DDBJ whole genome shotgun (WGS) entry which is preliminary data.</text>
</comment>
<dbReference type="AlphaFoldDB" id="X1QRC4"/>
<gene>
    <name evidence="2" type="ORF">S06H3_55357</name>
</gene>
<dbReference type="PANTHER" id="PTHR43312">
    <property type="entry name" value="D-THREO-ALDOSE 1-DEHYDROGENASE"/>
    <property type="match status" value="1"/>
</dbReference>
<dbReference type="InterPro" id="IPR023210">
    <property type="entry name" value="NADP_OxRdtase_dom"/>
</dbReference>
<feature type="domain" description="NADP-dependent oxidoreductase" evidence="1">
    <location>
        <begin position="2"/>
        <end position="137"/>
    </location>
</feature>
<dbReference type="InterPro" id="IPR036812">
    <property type="entry name" value="NAD(P)_OxRdtase_dom_sf"/>
</dbReference>
<dbReference type="SUPFAM" id="SSF51430">
    <property type="entry name" value="NAD(P)-linked oxidoreductase"/>
    <property type="match status" value="1"/>
</dbReference>
<organism evidence="2">
    <name type="scientific">marine sediment metagenome</name>
    <dbReference type="NCBI Taxonomy" id="412755"/>
    <lineage>
        <taxon>unclassified sequences</taxon>
        <taxon>metagenomes</taxon>
        <taxon>ecological metagenomes</taxon>
    </lineage>
</organism>
<name>X1QRC4_9ZZZZ</name>
<evidence type="ECO:0000259" key="1">
    <source>
        <dbReference type="Pfam" id="PF00248"/>
    </source>
</evidence>
<dbReference type="InterPro" id="IPR053135">
    <property type="entry name" value="AKR2_Oxidoreductase"/>
</dbReference>
<dbReference type="EMBL" id="BARV01035477">
    <property type="protein sequence ID" value="GAI57356.1"/>
    <property type="molecule type" value="Genomic_DNA"/>
</dbReference>
<dbReference type="Gene3D" id="3.20.20.100">
    <property type="entry name" value="NADP-dependent oxidoreductase domain"/>
    <property type="match status" value="1"/>
</dbReference>
<reference evidence="2" key="1">
    <citation type="journal article" date="2014" name="Front. Microbiol.">
        <title>High frequency of phylogenetically diverse reductive dehalogenase-homologous genes in deep subseafloor sedimentary metagenomes.</title>
        <authorList>
            <person name="Kawai M."/>
            <person name="Futagami T."/>
            <person name="Toyoda A."/>
            <person name="Takaki Y."/>
            <person name="Nishi S."/>
            <person name="Hori S."/>
            <person name="Arai W."/>
            <person name="Tsubouchi T."/>
            <person name="Morono Y."/>
            <person name="Uchiyama I."/>
            <person name="Ito T."/>
            <person name="Fujiyama A."/>
            <person name="Inagaki F."/>
            <person name="Takami H."/>
        </authorList>
    </citation>
    <scope>NUCLEOTIDE SEQUENCE</scope>
    <source>
        <strain evidence="2">Expedition CK06-06</strain>
    </source>
</reference>
<proteinExistence type="predicted"/>
<feature type="non-terminal residue" evidence="2">
    <location>
        <position position="236"/>
    </location>
</feature>
<protein>
    <recommendedName>
        <fullName evidence="1">NADP-dependent oxidoreductase domain-containing protein</fullName>
    </recommendedName>
</protein>
<dbReference type="Pfam" id="PF00248">
    <property type="entry name" value="Aldo_ket_red"/>
    <property type="match status" value="1"/>
</dbReference>